<evidence type="ECO:0000313" key="2">
    <source>
        <dbReference type="Proteomes" id="UP001163603"/>
    </source>
</evidence>
<dbReference type="EMBL" id="CM047740">
    <property type="protein sequence ID" value="KAJ0039848.1"/>
    <property type="molecule type" value="Genomic_DNA"/>
</dbReference>
<sequence length="196" mass="22273">MPEKALEIQPITITTPTPPPPPPCRTSSTPDSPIMTTPRRRALHRLTGFTRSLSCRRKRAPSGRRMCPVDQQDDFQQASTHCLTSYYSVFVVRLAIMIMLAILIGMLTVLTWHFTKVYTTKSLDTLAYGLRYELLQRPILRMWNILNSTSEITTAQVKLSEYVLRKYSSPVTQANPTSQAQLVEVSKMLSAFILRI</sequence>
<comment type="caution">
    <text evidence="1">The sequence shown here is derived from an EMBL/GenBank/DDBJ whole genome shotgun (WGS) entry which is preliminary data.</text>
</comment>
<proteinExistence type="predicted"/>
<evidence type="ECO:0000313" key="1">
    <source>
        <dbReference type="EMBL" id="KAJ0039848.1"/>
    </source>
</evidence>
<gene>
    <name evidence="1" type="ORF">Pint_28471</name>
</gene>
<keyword evidence="2" id="KW-1185">Reference proteome</keyword>
<accession>A0ACC0YN10</accession>
<reference evidence="2" key="1">
    <citation type="journal article" date="2023" name="G3 (Bethesda)">
        <title>Genome assembly and association tests identify interacting loci associated with vigor, precocity, and sex in interspecific pistachio rootstocks.</title>
        <authorList>
            <person name="Palmer W."/>
            <person name="Jacygrad E."/>
            <person name="Sagayaradj S."/>
            <person name="Cavanaugh K."/>
            <person name="Han R."/>
            <person name="Bertier L."/>
            <person name="Beede B."/>
            <person name="Kafkas S."/>
            <person name="Golino D."/>
            <person name="Preece J."/>
            <person name="Michelmore R."/>
        </authorList>
    </citation>
    <scope>NUCLEOTIDE SEQUENCE [LARGE SCALE GENOMIC DNA]</scope>
</reference>
<name>A0ACC0YN10_9ROSI</name>
<protein>
    <submittedName>
        <fullName evidence="1">Uncharacterized protein</fullName>
    </submittedName>
</protein>
<dbReference type="Proteomes" id="UP001163603">
    <property type="component" value="Chromosome 5"/>
</dbReference>
<organism evidence="1 2">
    <name type="scientific">Pistacia integerrima</name>
    <dbReference type="NCBI Taxonomy" id="434235"/>
    <lineage>
        <taxon>Eukaryota</taxon>
        <taxon>Viridiplantae</taxon>
        <taxon>Streptophyta</taxon>
        <taxon>Embryophyta</taxon>
        <taxon>Tracheophyta</taxon>
        <taxon>Spermatophyta</taxon>
        <taxon>Magnoliopsida</taxon>
        <taxon>eudicotyledons</taxon>
        <taxon>Gunneridae</taxon>
        <taxon>Pentapetalae</taxon>
        <taxon>rosids</taxon>
        <taxon>malvids</taxon>
        <taxon>Sapindales</taxon>
        <taxon>Anacardiaceae</taxon>
        <taxon>Pistacia</taxon>
    </lineage>
</organism>